<dbReference type="PANTHER" id="PTHR38479:SF2">
    <property type="entry name" value="WINGED HELIX DNA-BINDING DOMAIN-CONTAINING PROTEIN"/>
    <property type="match status" value="1"/>
</dbReference>
<sequence>MTQPRQQTQRPPQAPPLSTRQLNRATLARQLLLGREGRDPAEVVEHLVGLHSQLPGNPYTALWSRIEGFDPEEFSRRIERRELVRISLQRSTLHIVTARDCLALRPALRAPHDRLLTPAFGRRLAGAEPAEVAARARELVEERPLTFQELGSLLAAQWPGSDPQALAMIARQFLPLVQVPPRGLWRRGGAARHTTAESWLGTGLPSGAAPDALVLRYLAAFGPASVKDAQTWSGLTRLAEVFRRLRPRLVALRAEDGTELYDLPDAPRPGPDVPAPARFLPDYDNLLVGHADRTRVVGAAARTAIWTGNAARPAFLTDGFVSGTWRLETDTRRTRATLVLRPLGPLPRAARAALEEEGAALLAFRAPGADHELTWEAPWHG</sequence>
<dbReference type="EMBL" id="PGGW01000071">
    <property type="protein sequence ID" value="PJE93761.1"/>
    <property type="molecule type" value="Genomic_DNA"/>
</dbReference>
<gene>
    <name evidence="1" type="ORF">CUT44_31590</name>
</gene>
<evidence type="ECO:0000313" key="1">
    <source>
        <dbReference type="EMBL" id="PJE93761.1"/>
    </source>
</evidence>
<dbReference type="PANTHER" id="PTHR38479">
    <property type="entry name" value="LMO0824 PROTEIN"/>
    <property type="match status" value="1"/>
</dbReference>
<dbReference type="Pfam" id="PF06224">
    <property type="entry name" value="AlkZ-like"/>
    <property type="match status" value="1"/>
</dbReference>
<evidence type="ECO:0000313" key="2">
    <source>
        <dbReference type="Proteomes" id="UP000230407"/>
    </source>
</evidence>
<keyword evidence="2" id="KW-1185">Reference proteome</keyword>
<reference evidence="1 2" key="1">
    <citation type="submission" date="2017-11" db="EMBL/GenBank/DDBJ databases">
        <title>Streptomyces carmine sp. nov., a novel actinomycete isolated from Sophora alopecuroides in Xinjiang, China.</title>
        <authorList>
            <person name="Wang Y."/>
            <person name="Luo X."/>
            <person name="Wan C."/>
            <person name="Zhang L."/>
        </authorList>
    </citation>
    <scope>NUCLEOTIDE SEQUENCE [LARGE SCALE GENOMIC DNA]</scope>
    <source>
        <strain evidence="1 2">TRM SA0054</strain>
    </source>
</reference>
<proteinExistence type="predicted"/>
<dbReference type="RefSeq" id="WP_100205431.1">
    <property type="nucleotide sequence ID" value="NZ_PGGW01000071.1"/>
</dbReference>
<accession>A0A2M8LP71</accession>
<dbReference type="Proteomes" id="UP000230407">
    <property type="component" value="Unassembled WGS sequence"/>
</dbReference>
<name>A0A2M8LP71_9ACTN</name>
<dbReference type="InterPro" id="IPR009351">
    <property type="entry name" value="AlkZ-like"/>
</dbReference>
<comment type="caution">
    <text evidence="1">The sequence shown here is derived from an EMBL/GenBank/DDBJ whole genome shotgun (WGS) entry which is preliminary data.</text>
</comment>
<protein>
    <recommendedName>
        <fullName evidence="3">Winged helix DNA-binding domain-containing protein</fullName>
    </recommendedName>
</protein>
<organism evidence="1 2">
    <name type="scientific">Streptomyces carminius</name>
    <dbReference type="NCBI Taxonomy" id="2665496"/>
    <lineage>
        <taxon>Bacteria</taxon>
        <taxon>Bacillati</taxon>
        <taxon>Actinomycetota</taxon>
        <taxon>Actinomycetes</taxon>
        <taxon>Kitasatosporales</taxon>
        <taxon>Streptomycetaceae</taxon>
        <taxon>Streptomyces</taxon>
    </lineage>
</organism>
<dbReference type="AlphaFoldDB" id="A0A2M8LP71"/>
<evidence type="ECO:0008006" key="3">
    <source>
        <dbReference type="Google" id="ProtNLM"/>
    </source>
</evidence>